<evidence type="ECO:0000313" key="1">
    <source>
        <dbReference type="EMBL" id="VEL13696.1"/>
    </source>
</evidence>
<comment type="caution">
    <text evidence="1">The sequence shown here is derived from an EMBL/GenBank/DDBJ whole genome shotgun (WGS) entry which is preliminary data.</text>
</comment>
<organism evidence="1 2">
    <name type="scientific">Protopolystoma xenopodis</name>
    <dbReference type="NCBI Taxonomy" id="117903"/>
    <lineage>
        <taxon>Eukaryota</taxon>
        <taxon>Metazoa</taxon>
        <taxon>Spiralia</taxon>
        <taxon>Lophotrochozoa</taxon>
        <taxon>Platyhelminthes</taxon>
        <taxon>Monogenea</taxon>
        <taxon>Polyopisthocotylea</taxon>
        <taxon>Polystomatidea</taxon>
        <taxon>Polystomatidae</taxon>
        <taxon>Protopolystoma</taxon>
    </lineage>
</organism>
<name>A0A3S5BQI9_9PLAT</name>
<protein>
    <submittedName>
        <fullName evidence="1">Uncharacterized protein</fullName>
    </submittedName>
</protein>
<keyword evidence="2" id="KW-1185">Reference proteome</keyword>
<sequence>MSSELPSLQTSLGASSAQSGLQIASTNPALGCLGRSCYPRESSATFSQVQLAGLELERFENVAKRAHASD</sequence>
<dbReference type="AlphaFoldDB" id="A0A3S5BQI9"/>
<dbReference type="EMBL" id="CAAALY010018626">
    <property type="protein sequence ID" value="VEL13696.1"/>
    <property type="molecule type" value="Genomic_DNA"/>
</dbReference>
<evidence type="ECO:0000313" key="2">
    <source>
        <dbReference type="Proteomes" id="UP000784294"/>
    </source>
</evidence>
<gene>
    <name evidence="1" type="ORF">PXEA_LOCUS7136</name>
</gene>
<proteinExistence type="predicted"/>
<dbReference type="Proteomes" id="UP000784294">
    <property type="component" value="Unassembled WGS sequence"/>
</dbReference>
<reference evidence="1" key="1">
    <citation type="submission" date="2018-11" db="EMBL/GenBank/DDBJ databases">
        <authorList>
            <consortium name="Pathogen Informatics"/>
        </authorList>
    </citation>
    <scope>NUCLEOTIDE SEQUENCE</scope>
</reference>
<accession>A0A3S5BQI9</accession>